<evidence type="ECO:0000259" key="9">
    <source>
        <dbReference type="Pfam" id="PF23598"/>
    </source>
</evidence>
<dbReference type="PANTHER" id="PTHR36766">
    <property type="entry name" value="PLANT BROAD-SPECTRUM MILDEW RESISTANCE PROTEIN RPW8"/>
    <property type="match status" value="1"/>
</dbReference>
<gene>
    <name evidence="11" type="ORF">D8674_023269</name>
</gene>
<accession>A0A5N5GS08</accession>
<dbReference type="SUPFAM" id="SSF52047">
    <property type="entry name" value="RNI-like"/>
    <property type="match status" value="1"/>
</dbReference>
<dbReference type="SUPFAM" id="SSF52058">
    <property type="entry name" value="L domain-like"/>
    <property type="match status" value="2"/>
</dbReference>
<feature type="domain" description="NB-ARC" evidence="6">
    <location>
        <begin position="190"/>
        <end position="352"/>
    </location>
</feature>
<keyword evidence="5" id="KW-0067">ATP-binding</keyword>
<dbReference type="InterPro" id="IPR036388">
    <property type="entry name" value="WH-like_DNA-bd_sf"/>
</dbReference>
<dbReference type="InterPro" id="IPR058922">
    <property type="entry name" value="WHD_DRP"/>
</dbReference>
<keyword evidence="4" id="KW-0611">Plant defense</keyword>
<keyword evidence="3" id="KW-0547">Nucleotide-binding</keyword>
<dbReference type="Pfam" id="PF23559">
    <property type="entry name" value="WHD_DRP"/>
    <property type="match status" value="1"/>
</dbReference>
<dbReference type="InterPro" id="IPR055414">
    <property type="entry name" value="LRR_R13L4/SHOC2-like"/>
</dbReference>
<evidence type="ECO:0000313" key="12">
    <source>
        <dbReference type="Proteomes" id="UP000327157"/>
    </source>
</evidence>
<dbReference type="SMART" id="SM00367">
    <property type="entry name" value="LRR_CC"/>
    <property type="match status" value="4"/>
</dbReference>
<name>A0A5N5GS08_9ROSA</name>
<organism evidence="11 12">
    <name type="scientific">Pyrus ussuriensis x Pyrus communis</name>
    <dbReference type="NCBI Taxonomy" id="2448454"/>
    <lineage>
        <taxon>Eukaryota</taxon>
        <taxon>Viridiplantae</taxon>
        <taxon>Streptophyta</taxon>
        <taxon>Embryophyta</taxon>
        <taxon>Tracheophyta</taxon>
        <taxon>Spermatophyta</taxon>
        <taxon>Magnoliopsida</taxon>
        <taxon>eudicotyledons</taxon>
        <taxon>Gunneridae</taxon>
        <taxon>Pentapetalae</taxon>
        <taxon>rosids</taxon>
        <taxon>fabids</taxon>
        <taxon>Rosales</taxon>
        <taxon>Rosaceae</taxon>
        <taxon>Amygdaloideae</taxon>
        <taxon>Maleae</taxon>
        <taxon>Pyrus</taxon>
    </lineage>
</organism>
<dbReference type="InterPro" id="IPR032675">
    <property type="entry name" value="LRR_dom_sf"/>
</dbReference>
<dbReference type="Pfam" id="PF00931">
    <property type="entry name" value="NB-ARC"/>
    <property type="match status" value="1"/>
</dbReference>
<sequence>MAAEAVVTFGVEGILSKVLSLASKEFSLALGFKAQLRKLRYSLSDIDRFLVAVADQPQGSGPIEDWVKKLKDVAHDAEDVSDEFEYEVARRKVEIQNHMKKKVLNFFSLSNPLAFRLQMAHKIKKINACLVDLKSEASLLGLVSRNKDATPRGNRWDRQTNSLIGRDEITVGRGEVVTKIVTTLTDPKYNQENPAVMAIVGMGGLGKTTLAKSVYNEELIHKHFETRIWVCVSNAFDVDLILLKMLEQLKPANAPSLKDNQEALLKFLNEELEDKRYLLILDDVWNEDSEKWKNLMECFFKLKSDGGSKIIVTTRSAKVASISEKLLPRCELGKLSVDECWSIMKDRACPNSSANIAHEFQTIGMKIAENCILHTKKSIEEWSLFKDSRIWGNLPKGENRIMSVLKLSFDNLESSSLKQCFTYCSLFKKDFEIQRESLVQLWMAQGLLHPAPDEGKDMEEIGNEYFDILLQSSLFQDASVSDNGIVSKCKMHDLVHDLAKLISKSEILTGDLCGIGSLEIRHVAHVSTIVLENILERSGGKLRSLFFNDGEVPTYILPRFKALRVLNLSNANIEEFPVSIGRLKHLRYLDISKTRFKALPMSIGKLYNLQTLRATNCALKEFPKELQSLINLRHIYFDKRTKFPQGIRRLTCLRTLPYFSVGNEIGRRIEELAGLKQLKGKLIICNLKHVKNGEEAKKAKLEDKRKICHLSFQWTKNRSITNNNKEGDVLEGLRPHSELESLSIENFMGNKFPSWMMSRSLLLNNLKKIQLLGCDKCDGVPPLGHLPNLTELKINGMANMKCVGAEFYGYDHVHNVATTSKEIITLFPALKVLNISRCGNLIEWKEAPTMSAQKVVVFPCLEKLTIKGCSKLRNVPSHFPSLQKLKIISSDSGKPIEEISSGLTTLNFLIIRSIQELTCLPQGILKNNNNLSSLEIRDCNDLTCIAPDVFGSWGSLERLDIWKCEKLRHLADGLDTLPLLEELTIKECPSLELIPITHGMASLRELVIEYCGRLSSLPSGLEYCTSLQKLKIWECNGLSGPLNVWASLVELIVWRCNNLTSIEIKGGVSSLQKLTFSNCKELSSLPALPQQCPSLQHLEISECPKVASFGVQSSSISLQSTSDLRTMTSLRVLSISECEGLESWVSGLQFPLSLGSLIIQGFPNLEILPSLDNLNSLGYLEIRNWRKLKYRPTGLQRLPRLEYLSIGGFWEELDSFPFPDFQVGSLMHLATLYLFGWPKLKSLPQQIQHLTSLTSLWVYNIDGVETLPEWLGSLASLTELQIWNCKNLANLPSVQAMQRLTKLHTLFIEGCHPLLKQRCSRDSGTDWPKISHIPYIESNDLNSVDFFISNSYPLSNLMNCHFPVLLHKLGKEFSVAMLSWGLI</sequence>
<evidence type="ECO:0000256" key="4">
    <source>
        <dbReference type="ARBA" id="ARBA00022821"/>
    </source>
</evidence>
<dbReference type="GO" id="GO:0005524">
    <property type="term" value="F:ATP binding"/>
    <property type="evidence" value="ECO:0007669"/>
    <property type="project" value="UniProtKB-KW"/>
</dbReference>
<dbReference type="GO" id="GO:0043531">
    <property type="term" value="F:ADP binding"/>
    <property type="evidence" value="ECO:0007669"/>
    <property type="project" value="InterPro"/>
</dbReference>
<proteinExistence type="predicted"/>
<dbReference type="Pfam" id="PF25019">
    <property type="entry name" value="LRR_R13L1-DRL21"/>
    <property type="match status" value="1"/>
</dbReference>
<dbReference type="Gene3D" id="3.80.10.10">
    <property type="entry name" value="Ribonuclease Inhibitor"/>
    <property type="match status" value="4"/>
</dbReference>
<feature type="domain" description="Disease resistance protein winged helix" evidence="8">
    <location>
        <begin position="426"/>
        <end position="499"/>
    </location>
</feature>
<dbReference type="Gene3D" id="1.10.10.10">
    <property type="entry name" value="Winged helix-like DNA-binding domain superfamily/Winged helix DNA-binding domain"/>
    <property type="match status" value="1"/>
</dbReference>
<dbReference type="InterPro" id="IPR056789">
    <property type="entry name" value="LRR_R13L1-DRL21"/>
</dbReference>
<feature type="domain" description="R13L1/DRL21-like LRR repeat region" evidence="10">
    <location>
        <begin position="669"/>
        <end position="797"/>
    </location>
</feature>
<evidence type="ECO:0000256" key="2">
    <source>
        <dbReference type="ARBA" id="ARBA00022737"/>
    </source>
</evidence>
<evidence type="ECO:0000256" key="3">
    <source>
        <dbReference type="ARBA" id="ARBA00022741"/>
    </source>
</evidence>
<feature type="domain" description="Disease resistance R13L4/SHOC-2-like LRR" evidence="9">
    <location>
        <begin position="1164"/>
        <end position="1309"/>
    </location>
</feature>
<reference evidence="11 12" key="3">
    <citation type="submission" date="2019-11" db="EMBL/GenBank/DDBJ databases">
        <title>A de novo genome assembly of a pear dwarfing rootstock.</title>
        <authorList>
            <person name="Wang F."/>
            <person name="Wang J."/>
            <person name="Li S."/>
            <person name="Zhang Y."/>
            <person name="Fang M."/>
            <person name="Ma L."/>
            <person name="Zhao Y."/>
            <person name="Jiang S."/>
        </authorList>
    </citation>
    <scope>NUCLEOTIDE SEQUENCE [LARGE SCALE GENOMIC DNA]</scope>
    <source>
        <strain evidence="11">S2</strain>
        <tissue evidence="11">Leaf</tissue>
    </source>
</reference>
<dbReference type="SUPFAM" id="SSF52540">
    <property type="entry name" value="P-loop containing nucleoside triphosphate hydrolases"/>
    <property type="match status" value="1"/>
</dbReference>
<evidence type="ECO:0000259" key="7">
    <source>
        <dbReference type="Pfam" id="PF18052"/>
    </source>
</evidence>
<dbReference type="PRINTS" id="PR00364">
    <property type="entry name" value="DISEASERSIST"/>
</dbReference>
<dbReference type="Proteomes" id="UP000327157">
    <property type="component" value="Chromosome 3"/>
</dbReference>
<dbReference type="InterPro" id="IPR038005">
    <property type="entry name" value="RX-like_CC"/>
</dbReference>
<dbReference type="GO" id="GO:0006952">
    <property type="term" value="P:defense response"/>
    <property type="evidence" value="ECO:0007669"/>
    <property type="project" value="UniProtKB-KW"/>
</dbReference>
<evidence type="ECO:0000313" key="11">
    <source>
        <dbReference type="EMBL" id="KAB2616681.1"/>
    </source>
</evidence>
<feature type="domain" description="Disease resistance N-terminal" evidence="7">
    <location>
        <begin position="12"/>
        <end position="98"/>
    </location>
</feature>
<dbReference type="PANTHER" id="PTHR36766:SF70">
    <property type="entry name" value="DISEASE RESISTANCE PROTEIN RGA4"/>
    <property type="match status" value="1"/>
</dbReference>
<dbReference type="Pfam" id="PF23598">
    <property type="entry name" value="LRR_14"/>
    <property type="match status" value="1"/>
</dbReference>
<evidence type="ECO:0000259" key="8">
    <source>
        <dbReference type="Pfam" id="PF23559"/>
    </source>
</evidence>
<dbReference type="Gene3D" id="3.40.50.300">
    <property type="entry name" value="P-loop containing nucleotide triphosphate hydrolases"/>
    <property type="match status" value="1"/>
</dbReference>
<keyword evidence="2" id="KW-0677">Repeat</keyword>
<evidence type="ECO:0000259" key="6">
    <source>
        <dbReference type="Pfam" id="PF00931"/>
    </source>
</evidence>
<dbReference type="Gene3D" id="1.20.5.4130">
    <property type="match status" value="1"/>
</dbReference>
<reference evidence="11 12" key="1">
    <citation type="submission" date="2019-09" db="EMBL/GenBank/DDBJ databases">
        <authorList>
            <person name="Ou C."/>
        </authorList>
    </citation>
    <scope>NUCLEOTIDE SEQUENCE [LARGE SCALE GENOMIC DNA]</scope>
    <source>
        <strain evidence="11">S2</strain>
        <tissue evidence="11">Leaf</tissue>
    </source>
</reference>
<evidence type="ECO:0000256" key="5">
    <source>
        <dbReference type="ARBA" id="ARBA00022840"/>
    </source>
</evidence>
<dbReference type="InterPro" id="IPR027417">
    <property type="entry name" value="P-loop_NTPase"/>
</dbReference>
<evidence type="ECO:0000259" key="10">
    <source>
        <dbReference type="Pfam" id="PF25019"/>
    </source>
</evidence>
<dbReference type="OrthoDB" id="1166366at2759"/>
<comment type="caution">
    <text evidence="11">The sequence shown here is derived from an EMBL/GenBank/DDBJ whole genome shotgun (WGS) entry which is preliminary data.</text>
</comment>
<dbReference type="CDD" id="cd14798">
    <property type="entry name" value="RX-CC_like"/>
    <property type="match status" value="1"/>
</dbReference>
<protein>
    <submittedName>
        <fullName evidence="11">Disease resistance protein RGA1</fullName>
    </submittedName>
</protein>
<dbReference type="GO" id="GO:0051707">
    <property type="term" value="P:response to other organism"/>
    <property type="evidence" value="ECO:0007669"/>
    <property type="project" value="UniProtKB-ARBA"/>
</dbReference>
<dbReference type="FunFam" id="3.40.50.300:FF:001091">
    <property type="entry name" value="Probable disease resistance protein At1g61300"/>
    <property type="match status" value="1"/>
</dbReference>
<dbReference type="InterPro" id="IPR002182">
    <property type="entry name" value="NB-ARC"/>
</dbReference>
<reference evidence="12" key="2">
    <citation type="submission" date="2019-10" db="EMBL/GenBank/DDBJ databases">
        <title>A de novo genome assembly of a pear dwarfing rootstock.</title>
        <authorList>
            <person name="Wang F."/>
            <person name="Wang J."/>
            <person name="Li S."/>
            <person name="Zhang Y."/>
            <person name="Fang M."/>
            <person name="Ma L."/>
            <person name="Zhao Y."/>
            <person name="Jiang S."/>
        </authorList>
    </citation>
    <scope>NUCLEOTIDE SEQUENCE [LARGE SCALE GENOMIC DNA]</scope>
</reference>
<evidence type="ECO:0000256" key="1">
    <source>
        <dbReference type="ARBA" id="ARBA00022614"/>
    </source>
</evidence>
<dbReference type="Pfam" id="PF18052">
    <property type="entry name" value="Rx_N"/>
    <property type="match status" value="1"/>
</dbReference>
<dbReference type="EMBL" id="SMOL01000402">
    <property type="protein sequence ID" value="KAB2616681.1"/>
    <property type="molecule type" value="Genomic_DNA"/>
</dbReference>
<dbReference type="InterPro" id="IPR041118">
    <property type="entry name" value="Rx_N"/>
</dbReference>
<keyword evidence="1" id="KW-0433">Leucine-rich repeat</keyword>
<dbReference type="FunFam" id="1.10.10.10:FF:000322">
    <property type="entry name" value="Probable disease resistance protein At1g63360"/>
    <property type="match status" value="1"/>
</dbReference>
<keyword evidence="12" id="KW-1185">Reference proteome</keyword>
<dbReference type="InterPro" id="IPR006553">
    <property type="entry name" value="Leu-rich_rpt_Cys-con_subtyp"/>
</dbReference>